<dbReference type="Proteomes" id="UP000009096">
    <property type="component" value="Chromosome 6"/>
</dbReference>
<dbReference type="RefSeq" id="XP_018746144.1">
    <property type="nucleotide sequence ID" value="XM_018904188.1"/>
</dbReference>
<organism evidence="1 2">
    <name type="scientific">Gibberella moniliformis (strain M3125 / FGSC 7600)</name>
    <name type="common">Maize ear and stalk rot fungus</name>
    <name type="synonym">Fusarium verticillioides</name>
    <dbReference type="NCBI Taxonomy" id="334819"/>
    <lineage>
        <taxon>Eukaryota</taxon>
        <taxon>Fungi</taxon>
        <taxon>Dikarya</taxon>
        <taxon>Ascomycota</taxon>
        <taxon>Pezizomycotina</taxon>
        <taxon>Sordariomycetes</taxon>
        <taxon>Hypocreomycetidae</taxon>
        <taxon>Hypocreales</taxon>
        <taxon>Nectriaceae</taxon>
        <taxon>Fusarium</taxon>
        <taxon>Fusarium fujikuroi species complex</taxon>
    </lineage>
</organism>
<dbReference type="AlphaFoldDB" id="W7LKP1"/>
<gene>
    <name evidence="1" type="ORF">FVEG_15097</name>
</gene>
<accession>W7LKP1</accession>
<dbReference type="EMBL" id="CM000583">
    <property type="protein sequence ID" value="EWG39953.1"/>
    <property type="molecule type" value="Genomic_DNA"/>
</dbReference>
<dbReference type="EMBL" id="DS022243">
    <property type="protein sequence ID" value="EWG39953.1"/>
    <property type="molecule type" value="Genomic_DNA"/>
</dbReference>
<keyword evidence="2" id="KW-1185">Reference proteome</keyword>
<sequence length="122" mass="13891">MADSLTPNLHDDRRSTAAQEVKQANFPLVERFKLMAMDITGTVFEYDWQGQVLAKSYPNGATKLNKCIGYLLRYSEFYADEPGGRRETLLDSIYKCSDATEKPNKATFGKADGQTYFRLIFE</sequence>
<evidence type="ECO:0000313" key="1">
    <source>
        <dbReference type="EMBL" id="EWG39953.1"/>
    </source>
</evidence>
<protein>
    <submittedName>
        <fullName evidence="1">Uncharacterized protein</fullName>
    </submittedName>
</protein>
<name>W7LKP1_GIBM7</name>
<proteinExistence type="predicted"/>
<reference evidence="1 2" key="1">
    <citation type="journal article" date="2010" name="Nature">
        <title>Comparative genomics reveals mobile pathogenicity chromosomes in Fusarium.</title>
        <authorList>
            <person name="Ma L.J."/>
            <person name="van der Does H.C."/>
            <person name="Borkovich K.A."/>
            <person name="Coleman J.J."/>
            <person name="Daboussi M.J."/>
            <person name="Di Pietro A."/>
            <person name="Dufresne M."/>
            <person name="Freitag M."/>
            <person name="Grabherr M."/>
            <person name="Henrissat B."/>
            <person name="Houterman P.M."/>
            <person name="Kang S."/>
            <person name="Shim W.B."/>
            <person name="Woloshuk C."/>
            <person name="Xie X."/>
            <person name="Xu J.R."/>
            <person name="Antoniw J."/>
            <person name="Baker S.E."/>
            <person name="Bluhm B.H."/>
            <person name="Breakspear A."/>
            <person name="Brown D.W."/>
            <person name="Butchko R.A."/>
            <person name="Chapman S."/>
            <person name="Coulson R."/>
            <person name="Coutinho P.M."/>
            <person name="Danchin E.G."/>
            <person name="Diener A."/>
            <person name="Gale L.R."/>
            <person name="Gardiner D.M."/>
            <person name="Goff S."/>
            <person name="Hammond-Kosack K.E."/>
            <person name="Hilburn K."/>
            <person name="Hua-Van A."/>
            <person name="Jonkers W."/>
            <person name="Kazan K."/>
            <person name="Kodira C.D."/>
            <person name="Koehrsen M."/>
            <person name="Kumar L."/>
            <person name="Lee Y.H."/>
            <person name="Li L."/>
            <person name="Manners J.M."/>
            <person name="Miranda-Saavedra D."/>
            <person name="Mukherjee M."/>
            <person name="Park G."/>
            <person name="Park J."/>
            <person name="Park S.Y."/>
            <person name="Proctor R.H."/>
            <person name="Regev A."/>
            <person name="Ruiz-Roldan M.C."/>
            <person name="Sain D."/>
            <person name="Sakthikumar S."/>
            <person name="Sykes S."/>
            <person name="Schwartz D.C."/>
            <person name="Turgeon B.G."/>
            <person name="Wapinski I."/>
            <person name="Yoder O."/>
            <person name="Young S."/>
            <person name="Zeng Q."/>
            <person name="Zhou S."/>
            <person name="Galagan J."/>
            <person name="Cuomo C.A."/>
            <person name="Kistler H.C."/>
            <person name="Rep M."/>
        </authorList>
    </citation>
    <scope>NUCLEOTIDE SEQUENCE [LARGE SCALE GENOMIC DNA]</scope>
    <source>
        <strain evidence="2">M3125 / FGSC 7600</strain>
    </source>
</reference>
<dbReference type="KEGG" id="fvr:FVEG_15097"/>
<dbReference type="VEuPathDB" id="FungiDB:FVEG_15097"/>
<evidence type="ECO:0000313" key="2">
    <source>
        <dbReference type="Proteomes" id="UP000009096"/>
    </source>
</evidence>
<dbReference type="GeneID" id="30071973"/>
<dbReference type="OrthoDB" id="442731at2759"/>